<dbReference type="Pfam" id="PF10972">
    <property type="entry name" value="CsiV"/>
    <property type="match status" value="1"/>
</dbReference>
<name>A0A4Z1C632_9GAMM</name>
<sequence length="315" mass="34759">MPLQTPGRPTPRTPVLTLAATIAAILAFAPSLQAQQTAQTGEPAPRSQLTPAQQALAQDFYRAEFVILERKVEPADINEKMAGRVPEPPAPGVEEILRHTSENGDTRTTLKLVPQSELHLNSAAERLERSGRYRVLLAEGWYQGFPPDFEGEPLWVTIGDWLPEAKHTDVQGTITIDRQRYLHVDVQLNHWVPKSSTDNLLGLDLNAETPSRPRPPVQALVPGSSQLDSAEPNSAPGLATTAQGEQPLIAGLNWPRAELLTWIQETRRMRSEEVHFLDSPTLGVLIFFKKIEPEDAAPLIRKLGLSGEQATQEAR</sequence>
<evidence type="ECO:0000313" key="4">
    <source>
        <dbReference type="Proteomes" id="UP000298325"/>
    </source>
</evidence>
<gene>
    <name evidence="3" type="ORF">E5Q11_01635</name>
</gene>
<evidence type="ECO:0000256" key="2">
    <source>
        <dbReference type="SAM" id="SignalP"/>
    </source>
</evidence>
<protein>
    <submittedName>
        <fullName evidence="3">5'-methylthioadenosine phosphorylase</fullName>
    </submittedName>
</protein>
<organism evidence="3 4">
    <name type="scientific">Marinobacter confluentis</name>
    <dbReference type="NCBI Taxonomy" id="1697557"/>
    <lineage>
        <taxon>Bacteria</taxon>
        <taxon>Pseudomonadati</taxon>
        <taxon>Pseudomonadota</taxon>
        <taxon>Gammaproteobacteria</taxon>
        <taxon>Pseudomonadales</taxon>
        <taxon>Marinobacteraceae</taxon>
        <taxon>Marinobacter</taxon>
    </lineage>
</organism>
<dbReference type="OrthoDB" id="5566524at2"/>
<dbReference type="AlphaFoldDB" id="A0A4Z1C632"/>
<feature type="region of interest" description="Disordered" evidence="1">
    <location>
        <begin position="209"/>
        <end position="240"/>
    </location>
</feature>
<dbReference type="Proteomes" id="UP000298325">
    <property type="component" value="Unassembled WGS sequence"/>
</dbReference>
<reference evidence="3 4" key="1">
    <citation type="submission" date="2019-04" db="EMBL/GenBank/DDBJ databases">
        <authorList>
            <person name="Park S."/>
            <person name="Yoon J.-H."/>
        </authorList>
    </citation>
    <scope>NUCLEOTIDE SEQUENCE [LARGE SCALE GENOMIC DNA]</scope>
    <source>
        <strain evidence="3 4">HJM-18</strain>
    </source>
</reference>
<evidence type="ECO:0000313" key="3">
    <source>
        <dbReference type="EMBL" id="TGN42001.1"/>
    </source>
</evidence>
<feature type="signal peptide" evidence="2">
    <location>
        <begin position="1"/>
        <end position="34"/>
    </location>
</feature>
<proteinExistence type="predicted"/>
<feature type="chain" id="PRO_5021446945" evidence="2">
    <location>
        <begin position="35"/>
        <end position="315"/>
    </location>
</feature>
<keyword evidence="2" id="KW-0732">Signal</keyword>
<comment type="caution">
    <text evidence="3">The sequence shown here is derived from an EMBL/GenBank/DDBJ whole genome shotgun (WGS) entry which is preliminary data.</text>
</comment>
<evidence type="ECO:0000256" key="1">
    <source>
        <dbReference type="SAM" id="MobiDB-lite"/>
    </source>
</evidence>
<accession>A0A4Z1C632</accession>
<feature type="compositionally biased region" description="Polar residues" evidence="1">
    <location>
        <begin position="223"/>
        <end position="232"/>
    </location>
</feature>
<keyword evidence="4" id="KW-1185">Reference proteome</keyword>
<dbReference type="InterPro" id="IPR021241">
    <property type="entry name" value="CsiV"/>
</dbReference>
<dbReference type="EMBL" id="SRPF01000001">
    <property type="protein sequence ID" value="TGN42001.1"/>
    <property type="molecule type" value="Genomic_DNA"/>
</dbReference>